<feature type="domain" description="MOSC" evidence="1">
    <location>
        <begin position="29"/>
        <end position="166"/>
    </location>
</feature>
<comment type="caution">
    <text evidence="2">The sequence shown here is derived from an EMBL/GenBank/DDBJ whole genome shotgun (WGS) entry which is preliminary data.</text>
</comment>
<dbReference type="Proteomes" id="UP001500713">
    <property type="component" value="Unassembled WGS sequence"/>
</dbReference>
<dbReference type="RefSeq" id="WP_229956558.1">
    <property type="nucleotide sequence ID" value="NZ_BAAAEM010000002.1"/>
</dbReference>
<accession>A0ABP3K2R3</accession>
<organism evidence="2 3">
    <name type="scientific">Parasphingorhabdus litoris</name>
    <dbReference type="NCBI Taxonomy" id="394733"/>
    <lineage>
        <taxon>Bacteria</taxon>
        <taxon>Pseudomonadati</taxon>
        <taxon>Pseudomonadota</taxon>
        <taxon>Alphaproteobacteria</taxon>
        <taxon>Sphingomonadales</taxon>
        <taxon>Sphingomonadaceae</taxon>
        <taxon>Parasphingorhabdus</taxon>
    </lineage>
</organism>
<sequence length="217" mass="24362">MIETTLDSLLIGTPKPFREDGEMSAIAKTPVTEAIALGLFGFEGNQVADPLHHGGRDKAVHLYPIEHYPFWKGKYPDVDVLNRPGAFGENLSCTGMTEDRLCLGDVFRLGEALIECSHARQPCWKLNYRFGHPDVLKTVIKTRKSGSYFRVLEPGKVRAGDRMIQQDRPFPEWSLERLFGIIIGGKHQGQGTELRALSEMPVLAETWRKRATQLADT</sequence>
<dbReference type="PROSITE" id="PS51340">
    <property type="entry name" value="MOSC"/>
    <property type="match status" value="1"/>
</dbReference>
<dbReference type="InterPro" id="IPR005302">
    <property type="entry name" value="MoCF_Sase_C"/>
</dbReference>
<dbReference type="PANTHER" id="PTHR30212">
    <property type="entry name" value="PROTEIN YIIM"/>
    <property type="match status" value="1"/>
</dbReference>
<protein>
    <submittedName>
        <fullName evidence="2">MOSC domain-containing protein</fullName>
    </submittedName>
</protein>
<dbReference type="Pfam" id="PF03473">
    <property type="entry name" value="MOSC"/>
    <property type="match status" value="1"/>
</dbReference>
<dbReference type="SUPFAM" id="SSF50800">
    <property type="entry name" value="PK beta-barrel domain-like"/>
    <property type="match status" value="1"/>
</dbReference>
<evidence type="ECO:0000259" key="1">
    <source>
        <dbReference type="PROSITE" id="PS51340"/>
    </source>
</evidence>
<evidence type="ECO:0000313" key="2">
    <source>
        <dbReference type="EMBL" id="GAA0470100.1"/>
    </source>
</evidence>
<gene>
    <name evidence="2" type="ORF">GCM10009096_08760</name>
</gene>
<dbReference type="InterPro" id="IPR052353">
    <property type="entry name" value="Benzoxazolinone_Detox_Enz"/>
</dbReference>
<dbReference type="PANTHER" id="PTHR30212:SF2">
    <property type="entry name" value="PROTEIN YIIM"/>
    <property type="match status" value="1"/>
</dbReference>
<name>A0ABP3K2R3_9SPHN</name>
<reference evidence="3" key="1">
    <citation type="journal article" date="2019" name="Int. J. Syst. Evol. Microbiol.">
        <title>The Global Catalogue of Microorganisms (GCM) 10K type strain sequencing project: providing services to taxonomists for standard genome sequencing and annotation.</title>
        <authorList>
            <consortium name="The Broad Institute Genomics Platform"/>
            <consortium name="The Broad Institute Genome Sequencing Center for Infectious Disease"/>
            <person name="Wu L."/>
            <person name="Ma J."/>
        </authorList>
    </citation>
    <scope>NUCLEOTIDE SEQUENCE [LARGE SCALE GENOMIC DNA]</scope>
    <source>
        <strain evidence="3">JCM 14162</strain>
    </source>
</reference>
<keyword evidence="3" id="KW-1185">Reference proteome</keyword>
<proteinExistence type="predicted"/>
<dbReference type="EMBL" id="BAAAEM010000002">
    <property type="protein sequence ID" value="GAA0470100.1"/>
    <property type="molecule type" value="Genomic_DNA"/>
</dbReference>
<dbReference type="InterPro" id="IPR011037">
    <property type="entry name" value="Pyrv_Knase-like_insert_dom_sf"/>
</dbReference>
<evidence type="ECO:0000313" key="3">
    <source>
        <dbReference type="Proteomes" id="UP001500713"/>
    </source>
</evidence>
<dbReference type="Gene3D" id="2.40.33.20">
    <property type="entry name" value="PK beta-barrel domain-like"/>
    <property type="match status" value="1"/>
</dbReference>